<keyword evidence="2 4" id="KW-0689">Ribosomal protein</keyword>
<sequence length="122" mass="13459">MRTLCMLCVFFAAVANALMLPTVTGSTQLAPAASCTRAADVYMTSLNKKAKAACRKAKSSRAATKRFKPTATGKLLRRKAFKAHILTKKHPLRKQSLRRISAVDETQLKTMQKLLLVVPKRS</sequence>
<dbReference type="GO" id="GO:0022625">
    <property type="term" value="C:cytosolic large ribosomal subunit"/>
    <property type="evidence" value="ECO:0007669"/>
    <property type="project" value="TreeGrafter"/>
</dbReference>
<dbReference type="EMBL" id="HBEY01014846">
    <property type="protein sequence ID" value="CAD8603860.1"/>
    <property type="molecule type" value="Transcribed_RNA"/>
</dbReference>
<evidence type="ECO:0000256" key="5">
    <source>
        <dbReference type="SAM" id="SignalP"/>
    </source>
</evidence>
<dbReference type="PANTHER" id="PTHR33343:SF1">
    <property type="entry name" value="LARGE RIBOSOMAL SUBUNIT PROTEIN BL35M"/>
    <property type="match status" value="1"/>
</dbReference>
<dbReference type="GO" id="GO:0006412">
    <property type="term" value="P:translation"/>
    <property type="evidence" value="ECO:0007669"/>
    <property type="project" value="InterPro"/>
</dbReference>
<evidence type="ECO:0000256" key="2">
    <source>
        <dbReference type="ARBA" id="ARBA00022980"/>
    </source>
</evidence>
<dbReference type="InterPro" id="IPR021137">
    <property type="entry name" value="Ribosomal_bL35-like"/>
</dbReference>
<dbReference type="PROSITE" id="PS00936">
    <property type="entry name" value="RIBOSOMAL_L35"/>
    <property type="match status" value="1"/>
</dbReference>
<dbReference type="HAMAP" id="MF_00514">
    <property type="entry name" value="Ribosomal_bL35"/>
    <property type="match status" value="1"/>
</dbReference>
<feature type="chain" id="PRO_5031380826" description="50S ribosomal protein L35" evidence="5">
    <location>
        <begin position="18"/>
        <end position="122"/>
    </location>
</feature>
<evidence type="ECO:0000256" key="1">
    <source>
        <dbReference type="ARBA" id="ARBA00006598"/>
    </source>
</evidence>
<dbReference type="FunFam" id="4.10.410.60:FF:000001">
    <property type="entry name" value="50S ribosomal protein L35"/>
    <property type="match status" value="1"/>
</dbReference>
<keyword evidence="3 4" id="KW-0687">Ribonucleoprotein</keyword>
<feature type="signal peptide" evidence="5">
    <location>
        <begin position="1"/>
        <end position="17"/>
    </location>
</feature>
<reference evidence="6" key="1">
    <citation type="submission" date="2021-01" db="EMBL/GenBank/DDBJ databases">
        <authorList>
            <person name="Corre E."/>
            <person name="Pelletier E."/>
            <person name="Niang G."/>
            <person name="Scheremetjew M."/>
            <person name="Finn R."/>
            <person name="Kale V."/>
            <person name="Holt S."/>
            <person name="Cochrane G."/>
            <person name="Meng A."/>
            <person name="Brown T."/>
            <person name="Cohen L."/>
        </authorList>
    </citation>
    <scope>NUCLEOTIDE SEQUENCE</scope>
    <source>
        <strain evidence="6">PLY182g</strain>
    </source>
</reference>
<comment type="similarity">
    <text evidence="1 4">Belongs to the bacterial ribosomal protein bL35 family.</text>
</comment>
<dbReference type="PRINTS" id="PR00064">
    <property type="entry name" value="RIBOSOMALL35"/>
</dbReference>
<dbReference type="InterPro" id="IPR018265">
    <property type="entry name" value="Ribosomal_bL35_CS"/>
</dbReference>
<dbReference type="InterPro" id="IPR001706">
    <property type="entry name" value="Ribosomal_bL35"/>
</dbReference>
<evidence type="ECO:0000313" key="6">
    <source>
        <dbReference type="EMBL" id="CAD8603860.1"/>
    </source>
</evidence>
<accession>A0A7S0L6M8</accession>
<protein>
    <recommendedName>
        <fullName evidence="4">50S ribosomal protein L35</fullName>
    </recommendedName>
</protein>
<dbReference type="SUPFAM" id="SSF143034">
    <property type="entry name" value="L35p-like"/>
    <property type="match status" value="1"/>
</dbReference>
<gene>
    <name evidence="6" type="ORF">CPEL01642_LOCUS7195</name>
</gene>
<dbReference type="Pfam" id="PF01632">
    <property type="entry name" value="Ribosomal_L35p"/>
    <property type="match status" value="1"/>
</dbReference>
<dbReference type="NCBIfam" id="TIGR00001">
    <property type="entry name" value="rpmI_bact"/>
    <property type="match status" value="1"/>
</dbReference>
<organism evidence="6">
    <name type="scientific">Coccolithus braarudii</name>
    <dbReference type="NCBI Taxonomy" id="221442"/>
    <lineage>
        <taxon>Eukaryota</taxon>
        <taxon>Haptista</taxon>
        <taxon>Haptophyta</taxon>
        <taxon>Prymnesiophyceae</taxon>
        <taxon>Coccolithales</taxon>
        <taxon>Coccolithaceae</taxon>
        <taxon>Coccolithus</taxon>
    </lineage>
</organism>
<dbReference type="AlphaFoldDB" id="A0A7S0L6M8"/>
<evidence type="ECO:0000256" key="4">
    <source>
        <dbReference type="RuleBase" id="RU000568"/>
    </source>
</evidence>
<proteinExistence type="inferred from homology"/>
<dbReference type="GO" id="GO:0003735">
    <property type="term" value="F:structural constituent of ribosome"/>
    <property type="evidence" value="ECO:0007669"/>
    <property type="project" value="InterPro"/>
</dbReference>
<dbReference type="PANTHER" id="PTHR33343">
    <property type="entry name" value="54S RIBOSOMAL PROTEIN BL35M"/>
    <property type="match status" value="1"/>
</dbReference>
<keyword evidence="5" id="KW-0732">Signal</keyword>
<name>A0A7S0L6M8_9EUKA</name>
<dbReference type="Gene3D" id="4.10.410.60">
    <property type="match status" value="1"/>
</dbReference>
<dbReference type="InterPro" id="IPR037229">
    <property type="entry name" value="Ribosomal_bL35_sf"/>
</dbReference>
<evidence type="ECO:0000256" key="3">
    <source>
        <dbReference type="ARBA" id="ARBA00023274"/>
    </source>
</evidence>